<reference evidence="1 2" key="1">
    <citation type="journal article" date="2023" name="G3 (Bethesda)">
        <title>A chromosome-length genome assembly and annotation of blackberry (Rubus argutus, cv. 'Hillquist').</title>
        <authorList>
            <person name="Bruna T."/>
            <person name="Aryal R."/>
            <person name="Dudchenko O."/>
            <person name="Sargent D.J."/>
            <person name="Mead D."/>
            <person name="Buti M."/>
            <person name="Cavallini A."/>
            <person name="Hytonen T."/>
            <person name="Andres J."/>
            <person name="Pham M."/>
            <person name="Weisz D."/>
            <person name="Mascagni F."/>
            <person name="Usai G."/>
            <person name="Natali L."/>
            <person name="Bassil N."/>
            <person name="Fernandez G.E."/>
            <person name="Lomsadze A."/>
            <person name="Armour M."/>
            <person name="Olukolu B."/>
            <person name="Poorten T."/>
            <person name="Britton C."/>
            <person name="Davik J."/>
            <person name="Ashrafi H."/>
            <person name="Aiden E.L."/>
            <person name="Borodovsky M."/>
            <person name="Worthington M."/>
        </authorList>
    </citation>
    <scope>NUCLEOTIDE SEQUENCE [LARGE SCALE GENOMIC DNA]</scope>
    <source>
        <strain evidence="1">PI 553951</strain>
    </source>
</reference>
<comment type="caution">
    <text evidence="1">The sequence shown here is derived from an EMBL/GenBank/DDBJ whole genome shotgun (WGS) entry which is preliminary data.</text>
</comment>
<dbReference type="EMBL" id="JBEDUW010000005">
    <property type="protein sequence ID" value="KAK9928948.1"/>
    <property type="molecule type" value="Genomic_DNA"/>
</dbReference>
<dbReference type="AlphaFoldDB" id="A0AAW1WYZ2"/>
<gene>
    <name evidence="1" type="ORF">M0R45_026062</name>
</gene>
<name>A0AAW1WYZ2_RUBAR</name>
<sequence>MPKLGSTVTTGAREREAAGLDWRSGHHDCCEFGLLLIMIDGQKCCHNVGLLLYGLDCKFTLELELEMHGCRGAAVVKGRAAGCPNQLDPPSSNVISRGGAVL</sequence>
<dbReference type="Proteomes" id="UP001457282">
    <property type="component" value="Unassembled WGS sequence"/>
</dbReference>
<organism evidence="1 2">
    <name type="scientific">Rubus argutus</name>
    <name type="common">Southern blackberry</name>
    <dbReference type="NCBI Taxonomy" id="59490"/>
    <lineage>
        <taxon>Eukaryota</taxon>
        <taxon>Viridiplantae</taxon>
        <taxon>Streptophyta</taxon>
        <taxon>Embryophyta</taxon>
        <taxon>Tracheophyta</taxon>
        <taxon>Spermatophyta</taxon>
        <taxon>Magnoliopsida</taxon>
        <taxon>eudicotyledons</taxon>
        <taxon>Gunneridae</taxon>
        <taxon>Pentapetalae</taxon>
        <taxon>rosids</taxon>
        <taxon>fabids</taxon>
        <taxon>Rosales</taxon>
        <taxon>Rosaceae</taxon>
        <taxon>Rosoideae</taxon>
        <taxon>Rosoideae incertae sedis</taxon>
        <taxon>Rubus</taxon>
    </lineage>
</organism>
<evidence type="ECO:0000313" key="1">
    <source>
        <dbReference type="EMBL" id="KAK9928948.1"/>
    </source>
</evidence>
<protein>
    <submittedName>
        <fullName evidence="1">Uncharacterized protein</fullName>
    </submittedName>
</protein>
<evidence type="ECO:0000313" key="2">
    <source>
        <dbReference type="Proteomes" id="UP001457282"/>
    </source>
</evidence>
<keyword evidence="2" id="KW-1185">Reference proteome</keyword>
<proteinExistence type="predicted"/>
<accession>A0AAW1WYZ2</accession>